<dbReference type="Pfam" id="PF00612">
    <property type="entry name" value="IQ"/>
    <property type="match status" value="2"/>
</dbReference>
<evidence type="ECO:0000313" key="1">
    <source>
        <dbReference type="EnsemblMetazoa" id="GBRI035151-PA"/>
    </source>
</evidence>
<dbReference type="SMART" id="SM00015">
    <property type="entry name" value="IQ"/>
    <property type="match status" value="3"/>
</dbReference>
<keyword evidence="2" id="KW-1185">Reference proteome</keyword>
<reference evidence="1" key="2">
    <citation type="submission" date="2020-05" db="UniProtKB">
        <authorList>
            <consortium name="EnsemblMetazoa"/>
        </authorList>
    </citation>
    <scope>IDENTIFICATION</scope>
    <source>
        <strain evidence="1">IAEA</strain>
    </source>
</reference>
<name>A0A1A9WWN3_9MUSC</name>
<dbReference type="SUPFAM" id="SSF52540">
    <property type="entry name" value="P-loop containing nucleoside triphosphate hydrolases"/>
    <property type="match status" value="1"/>
</dbReference>
<sequence length="396" mass="46784">MNTRRSNSSSFYPFCCSEAKPTESWQTFKTCIAENFPRTKFHEEEERLKSSEYGYLHGNTSKCSNASIITRTQLLIWDYLEFKAARSIQRFVRGWLVRNRLAKQIHAAVIIQTEWRRFYCQRWYFRKVENLLQQRIEKYYFRAAQKIQALFRGWWSRQHIHDHSRLMRLGITAGEDLLHCVAFKLHHLIRTHVIPGIYSLRNTTTLSKVEKLLASMTFKQCIDRAREANRRRALHIFSAKVRFKDSEITTQIPFAGPNISNLCEAKCIALYSERDADRKMAKILRMYEIANREDPKMFKLRDKKSKILTFRHVCLPPPTTFCGDLIRSMKKWKIIKEKNLSVDVDIFENPKNVENFLKEVQSKWDILHGCCHCSNAFIKELEKGKKFTGSCPPILK</sequence>
<proteinExistence type="predicted"/>
<reference evidence="2" key="1">
    <citation type="submission" date="2014-03" db="EMBL/GenBank/DDBJ databases">
        <authorList>
            <person name="Aksoy S."/>
            <person name="Warren W."/>
            <person name="Wilson R.K."/>
        </authorList>
    </citation>
    <scope>NUCLEOTIDE SEQUENCE [LARGE SCALE GENOMIC DNA]</scope>
    <source>
        <strain evidence="2">IAEA</strain>
    </source>
</reference>
<accession>A0A1A9WWN3</accession>
<dbReference type="Proteomes" id="UP000091820">
    <property type="component" value="Unassembled WGS sequence"/>
</dbReference>
<dbReference type="EnsemblMetazoa" id="GBRI035151-RA">
    <property type="protein sequence ID" value="GBRI035151-PA"/>
    <property type="gene ID" value="GBRI035151"/>
</dbReference>
<organism evidence="1 2">
    <name type="scientific">Glossina brevipalpis</name>
    <dbReference type="NCBI Taxonomy" id="37001"/>
    <lineage>
        <taxon>Eukaryota</taxon>
        <taxon>Metazoa</taxon>
        <taxon>Ecdysozoa</taxon>
        <taxon>Arthropoda</taxon>
        <taxon>Hexapoda</taxon>
        <taxon>Insecta</taxon>
        <taxon>Pterygota</taxon>
        <taxon>Neoptera</taxon>
        <taxon>Endopterygota</taxon>
        <taxon>Diptera</taxon>
        <taxon>Brachycera</taxon>
        <taxon>Muscomorpha</taxon>
        <taxon>Hippoboscoidea</taxon>
        <taxon>Glossinidae</taxon>
        <taxon>Glossina</taxon>
    </lineage>
</organism>
<dbReference type="AlphaFoldDB" id="A0A1A9WWN3"/>
<evidence type="ECO:0000313" key="2">
    <source>
        <dbReference type="Proteomes" id="UP000091820"/>
    </source>
</evidence>
<dbReference type="STRING" id="37001.A0A1A9WWN3"/>
<protein>
    <recommendedName>
        <fullName evidence="3">Spermatogenesis-associated protein 17</fullName>
    </recommendedName>
</protein>
<dbReference type="PROSITE" id="PS50096">
    <property type="entry name" value="IQ"/>
    <property type="match status" value="2"/>
</dbReference>
<dbReference type="Gene3D" id="1.20.5.190">
    <property type="match status" value="1"/>
</dbReference>
<dbReference type="InterPro" id="IPR027417">
    <property type="entry name" value="P-loop_NTPase"/>
</dbReference>
<evidence type="ECO:0008006" key="3">
    <source>
        <dbReference type="Google" id="ProtNLM"/>
    </source>
</evidence>
<dbReference type="VEuPathDB" id="VectorBase:GBRI035151"/>
<dbReference type="InterPro" id="IPR000048">
    <property type="entry name" value="IQ_motif_EF-hand-BS"/>
</dbReference>